<gene>
    <name evidence="1" type="ORF">METUNv1_01564</name>
</gene>
<comment type="caution">
    <text evidence="1">The sequence shown here is derived from an EMBL/GenBank/DDBJ whole genome shotgun (WGS) entry which is preliminary data.</text>
</comment>
<reference evidence="1 2" key="1">
    <citation type="journal article" date="2011" name="J. Bacteriol.">
        <title>Genome sequence of Methyloversatilis universalis FAM5T, a methylotrophic representative of the order Rhodocyclales.</title>
        <authorList>
            <person name="Kittichotirat W."/>
            <person name="Good N.M."/>
            <person name="Hall R."/>
            <person name="Bringel F."/>
            <person name="Lajus A."/>
            <person name="Medigue C."/>
            <person name="Smalley N.E."/>
            <person name="Beck D."/>
            <person name="Bumgarner R."/>
            <person name="Vuilleumier S."/>
            <person name="Kalyuzhnaya M.G."/>
        </authorList>
    </citation>
    <scope>NUCLEOTIDE SEQUENCE [LARGE SCALE GENOMIC DNA]</scope>
    <source>
        <strain evidence="2">ATCC BAA-1314 / JCM 13912 / FAM5</strain>
    </source>
</reference>
<evidence type="ECO:0000313" key="1">
    <source>
        <dbReference type="EMBL" id="EGK72093.1"/>
    </source>
</evidence>
<keyword evidence="2" id="KW-1185">Reference proteome</keyword>
<dbReference type="EMBL" id="AFHG01000043">
    <property type="protein sequence ID" value="EGK72093.1"/>
    <property type="molecule type" value="Genomic_DNA"/>
</dbReference>
<evidence type="ECO:0000313" key="2">
    <source>
        <dbReference type="Proteomes" id="UP000005019"/>
    </source>
</evidence>
<name>F5RBC2_METUF</name>
<proteinExistence type="predicted"/>
<dbReference type="STRING" id="1000565.METUNv1_01564"/>
<dbReference type="AlphaFoldDB" id="F5RBC2"/>
<dbReference type="Proteomes" id="UP000005019">
    <property type="component" value="Unassembled WGS sequence"/>
</dbReference>
<organism evidence="1 2">
    <name type="scientific">Methyloversatilis universalis (strain ATCC BAA-1314 / DSM 25237 / JCM 13912 / CCUG 52030 / FAM5)</name>
    <dbReference type="NCBI Taxonomy" id="1000565"/>
    <lineage>
        <taxon>Bacteria</taxon>
        <taxon>Pseudomonadati</taxon>
        <taxon>Pseudomonadota</taxon>
        <taxon>Betaproteobacteria</taxon>
        <taxon>Nitrosomonadales</taxon>
        <taxon>Sterolibacteriaceae</taxon>
        <taxon>Methyloversatilis</taxon>
    </lineage>
</organism>
<sequence length="183" mass="20333">MVFSSPAVSAIRSNFEYDHAVAAVVTMFWMAHVRVHQAITAQLARPDGHDALGMSQPPDEVKRVDLQARLEQQLDVVEHQRVFSSFLVRDLPQQLTRREAALVVRRGGQTAPQLQADVERLDIELGAELAEQLRFATAAGANQQDQLAVEVADFADESFKSCQHLCLTSWPRTLSAAIRSSWA</sequence>
<accession>F5RBC2</accession>
<protein>
    <submittedName>
        <fullName evidence="1">Uncharacterized protein</fullName>
    </submittedName>
</protein>